<feature type="transmembrane region" description="Helical" evidence="5">
    <location>
        <begin position="85"/>
        <end position="107"/>
    </location>
</feature>
<evidence type="ECO:0000256" key="1">
    <source>
        <dbReference type="ARBA" id="ARBA00004141"/>
    </source>
</evidence>
<feature type="transmembrane region" description="Helical" evidence="5">
    <location>
        <begin position="168"/>
        <end position="195"/>
    </location>
</feature>
<gene>
    <name evidence="6" type="ORF">ENN26_06600</name>
</gene>
<keyword evidence="3 5" id="KW-1133">Transmembrane helix</keyword>
<dbReference type="PANTHER" id="PTHR33514:SF13">
    <property type="entry name" value="PROTEIN ABCI12, CHLOROPLASTIC"/>
    <property type="match status" value="1"/>
</dbReference>
<keyword evidence="2 5" id="KW-0812">Transmembrane</keyword>
<dbReference type="GO" id="GO:0005886">
    <property type="term" value="C:plasma membrane"/>
    <property type="evidence" value="ECO:0007669"/>
    <property type="project" value="TreeGrafter"/>
</dbReference>
<feature type="transmembrane region" description="Helical" evidence="5">
    <location>
        <begin position="51"/>
        <end position="73"/>
    </location>
</feature>
<comment type="subcellular location">
    <subcellularLocation>
        <location evidence="1">Membrane</location>
        <topology evidence="1">Multi-pass membrane protein</topology>
    </subcellularLocation>
</comment>
<keyword evidence="4 5" id="KW-0472">Membrane</keyword>
<accession>A0A7C1CDE4</accession>
<feature type="transmembrane region" description="Helical" evidence="5">
    <location>
        <begin position="12"/>
        <end position="45"/>
    </location>
</feature>
<feature type="transmembrane region" description="Helical" evidence="5">
    <location>
        <begin position="215"/>
        <end position="232"/>
    </location>
</feature>
<sequence>MKSLLQQLNPLVKLSLFLIGIFQVALTDNPTIALFHIAMAGIFLAYEKPRIAKPILLGIISTLIGYTWVNFALYIYNYSLTVTKALAMSLALTARILVIIEYSILFVSTTTPKSLATSLALQLKVPYIYAYMSFITLRLAPLIQRDLENMISFRKIKGYFSWRKPHRYIISYVFPLLFLTVKRSLAIAISMQARGFGKYPDRTYLEETKISRKDLYFSIFYIIFLVSTHYLSTLF</sequence>
<proteinExistence type="predicted"/>
<dbReference type="InterPro" id="IPR003339">
    <property type="entry name" value="ABC/ECF_trnsptr_transmembrane"/>
</dbReference>
<reference evidence="6" key="1">
    <citation type="journal article" date="2020" name="mSystems">
        <title>Genome- and Community-Level Interaction Insights into Carbon Utilization and Element Cycling Functions of Hydrothermarchaeota in Hydrothermal Sediment.</title>
        <authorList>
            <person name="Zhou Z."/>
            <person name="Liu Y."/>
            <person name="Xu W."/>
            <person name="Pan J."/>
            <person name="Luo Z.H."/>
            <person name="Li M."/>
        </authorList>
    </citation>
    <scope>NUCLEOTIDE SEQUENCE [LARGE SCALE GENOMIC DNA]</scope>
    <source>
        <strain evidence="6">SpSt-116</strain>
    </source>
</reference>
<comment type="caution">
    <text evidence="6">The sequence shown here is derived from an EMBL/GenBank/DDBJ whole genome shotgun (WGS) entry which is preliminary data.</text>
</comment>
<evidence type="ECO:0000256" key="3">
    <source>
        <dbReference type="ARBA" id="ARBA00022989"/>
    </source>
</evidence>
<evidence type="ECO:0000256" key="5">
    <source>
        <dbReference type="SAM" id="Phobius"/>
    </source>
</evidence>
<dbReference type="EMBL" id="DSAY01000116">
    <property type="protein sequence ID" value="HDP15423.1"/>
    <property type="molecule type" value="Genomic_DNA"/>
</dbReference>
<name>A0A7C1CDE4_9CREN</name>
<evidence type="ECO:0000256" key="4">
    <source>
        <dbReference type="ARBA" id="ARBA00023136"/>
    </source>
</evidence>
<evidence type="ECO:0000256" key="2">
    <source>
        <dbReference type="ARBA" id="ARBA00022692"/>
    </source>
</evidence>
<organism evidence="6">
    <name type="scientific">Thermofilum adornatum</name>
    <dbReference type="NCBI Taxonomy" id="1365176"/>
    <lineage>
        <taxon>Archaea</taxon>
        <taxon>Thermoproteota</taxon>
        <taxon>Thermoprotei</taxon>
        <taxon>Thermofilales</taxon>
        <taxon>Thermofilaceae</taxon>
        <taxon>Thermofilum</taxon>
    </lineage>
</organism>
<evidence type="ECO:0000313" key="6">
    <source>
        <dbReference type="EMBL" id="HDP15423.1"/>
    </source>
</evidence>
<dbReference type="Pfam" id="PF02361">
    <property type="entry name" value="CbiQ"/>
    <property type="match status" value="1"/>
</dbReference>
<protein>
    <submittedName>
        <fullName evidence="6">Energy-coupling factor transporter transmembrane protein EcfT</fullName>
    </submittedName>
</protein>
<dbReference type="AlphaFoldDB" id="A0A7C1CDE4"/>
<dbReference type="CDD" id="cd16914">
    <property type="entry name" value="EcfT"/>
    <property type="match status" value="1"/>
</dbReference>
<dbReference type="PANTHER" id="PTHR33514">
    <property type="entry name" value="PROTEIN ABCI12, CHLOROPLASTIC"/>
    <property type="match status" value="1"/>
</dbReference>